<dbReference type="GO" id="GO:0097036">
    <property type="term" value="P:regulation of plasma membrane sterol distribution"/>
    <property type="evidence" value="ECO:0007669"/>
    <property type="project" value="UniProtKB-UniRule"/>
</dbReference>
<keyword evidence="6 10" id="KW-1133">Transmembrane helix</keyword>
<reference evidence="12" key="1">
    <citation type="submission" date="2013-09" db="EMBL/GenBank/DDBJ databases">
        <title>Corchorus olitorius genome sequencing.</title>
        <authorList>
            <person name="Alam M."/>
            <person name="Haque M.S."/>
            <person name="Islam M.S."/>
            <person name="Emdad E.M."/>
            <person name="Islam M.M."/>
            <person name="Ahmed B."/>
            <person name="Halim A."/>
            <person name="Hossen Q.M.M."/>
            <person name="Hossain M.Z."/>
            <person name="Ahmed R."/>
            <person name="Khan M.M."/>
            <person name="Islam R."/>
            <person name="Rashid M.M."/>
            <person name="Khan S.A."/>
            <person name="Rahman M.S."/>
            <person name="Alam M."/>
            <person name="Yahiya A.S."/>
            <person name="Khan M.S."/>
            <person name="Azam M.S."/>
            <person name="Haque T."/>
            <person name="Lashkar M.Z.H."/>
            <person name="Akhand A.I."/>
            <person name="Morshed G."/>
            <person name="Roy S."/>
            <person name="Uddin K.S."/>
            <person name="Rabeya T."/>
            <person name="Hossain A.S."/>
            <person name="Chowdhury A."/>
            <person name="Snigdha A.R."/>
            <person name="Mortoza M.S."/>
            <person name="Matin S.A."/>
            <person name="Hoque S.M.E."/>
            <person name="Islam M.K."/>
            <person name="Roy D.K."/>
            <person name="Haider R."/>
            <person name="Moosa M.M."/>
            <person name="Elias S.M."/>
            <person name="Hasan A.M."/>
            <person name="Jahan S."/>
            <person name="Shafiuddin M."/>
            <person name="Mahmood N."/>
            <person name="Shommy N.S."/>
        </authorList>
    </citation>
    <scope>NUCLEOTIDE SEQUENCE [LARGE SCALE GENOMIC DNA]</scope>
    <source>
        <strain evidence="12">cv. O-4</strain>
    </source>
</reference>
<keyword evidence="12" id="KW-1185">Reference proteome</keyword>
<evidence type="ECO:0000256" key="5">
    <source>
        <dbReference type="ARBA" id="ARBA00022824"/>
    </source>
</evidence>
<evidence type="ECO:0000256" key="6">
    <source>
        <dbReference type="ARBA" id="ARBA00022989"/>
    </source>
</evidence>
<dbReference type="OrthoDB" id="2192830at2759"/>
<dbReference type="PANTHER" id="PTHR14467">
    <property type="entry name" value="ARV1"/>
    <property type="match status" value="1"/>
</dbReference>
<comment type="caution">
    <text evidence="11">The sequence shown here is derived from an EMBL/GenBank/DDBJ whole genome shotgun (WGS) entry which is preliminary data.</text>
</comment>
<accession>A0A1R3III3</accession>
<gene>
    <name evidence="11" type="ORF">COLO4_23067</name>
</gene>
<dbReference type="STRING" id="93759.A0A1R3III3"/>
<dbReference type="AlphaFoldDB" id="A0A1R3III3"/>
<dbReference type="Proteomes" id="UP000187203">
    <property type="component" value="Unassembled WGS sequence"/>
</dbReference>
<protein>
    <recommendedName>
        <fullName evidence="10">Protein ARV</fullName>
    </recommendedName>
</protein>
<evidence type="ECO:0000256" key="7">
    <source>
        <dbReference type="ARBA" id="ARBA00023055"/>
    </source>
</evidence>
<dbReference type="GO" id="GO:0032366">
    <property type="term" value="P:intracellular sterol transport"/>
    <property type="evidence" value="ECO:0007669"/>
    <property type="project" value="UniProtKB-UniRule"/>
</dbReference>
<keyword evidence="8 10" id="KW-0443">Lipid metabolism</keyword>
<name>A0A1R3III3_9ROSI</name>
<evidence type="ECO:0000256" key="1">
    <source>
        <dbReference type="ARBA" id="ARBA00004477"/>
    </source>
</evidence>
<dbReference type="GO" id="GO:0016125">
    <property type="term" value="P:sterol metabolic process"/>
    <property type="evidence" value="ECO:0007669"/>
    <property type="project" value="UniProtKB-UniRule"/>
</dbReference>
<feature type="transmembrane region" description="Helical" evidence="10">
    <location>
        <begin position="129"/>
        <end position="152"/>
    </location>
</feature>
<keyword evidence="7 10" id="KW-0445">Lipid transport</keyword>
<evidence type="ECO:0000256" key="9">
    <source>
        <dbReference type="ARBA" id="ARBA00023136"/>
    </source>
</evidence>
<organism evidence="11 12">
    <name type="scientific">Corchorus olitorius</name>
    <dbReference type="NCBI Taxonomy" id="93759"/>
    <lineage>
        <taxon>Eukaryota</taxon>
        <taxon>Viridiplantae</taxon>
        <taxon>Streptophyta</taxon>
        <taxon>Embryophyta</taxon>
        <taxon>Tracheophyta</taxon>
        <taxon>Spermatophyta</taxon>
        <taxon>Magnoliopsida</taxon>
        <taxon>eudicotyledons</taxon>
        <taxon>Gunneridae</taxon>
        <taxon>Pentapetalae</taxon>
        <taxon>rosids</taxon>
        <taxon>malvids</taxon>
        <taxon>Malvales</taxon>
        <taxon>Malvaceae</taxon>
        <taxon>Grewioideae</taxon>
        <taxon>Apeibeae</taxon>
        <taxon>Corchorus</taxon>
    </lineage>
</organism>
<dbReference type="GO" id="GO:0005794">
    <property type="term" value="C:Golgi apparatus"/>
    <property type="evidence" value="ECO:0007669"/>
    <property type="project" value="TreeGrafter"/>
</dbReference>
<evidence type="ECO:0000256" key="2">
    <source>
        <dbReference type="ARBA" id="ARBA00009187"/>
    </source>
</evidence>
<dbReference type="GO" id="GO:0006665">
    <property type="term" value="P:sphingolipid metabolic process"/>
    <property type="evidence" value="ECO:0007669"/>
    <property type="project" value="UniProtKB-UniRule"/>
</dbReference>
<dbReference type="GO" id="GO:0005789">
    <property type="term" value="C:endoplasmic reticulum membrane"/>
    <property type="evidence" value="ECO:0007669"/>
    <property type="project" value="UniProtKB-SubCell"/>
</dbReference>
<evidence type="ECO:0000313" key="12">
    <source>
        <dbReference type="Proteomes" id="UP000187203"/>
    </source>
</evidence>
<comment type="function">
    <text evidence="10">Regulates also the sphingolipid metabolism.</text>
</comment>
<keyword evidence="3 10" id="KW-0813">Transport</keyword>
<evidence type="ECO:0000313" key="11">
    <source>
        <dbReference type="EMBL" id="OMO82376.1"/>
    </source>
</evidence>
<evidence type="ECO:0000256" key="8">
    <source>
        <dbReference type="ARBA" id="ARBA00023098"/>
    </source>
</evidence>
<keyword evidence="9 10" id="KW-0472">Membrane</keyword>
<comment type="function">
    <text evidence="10">Mediator of sterol homeostasis involved in sterol uptake, trafficking and distribution into membranes.</text>
</comment>
<keyword evidence="5 10" id="KW-0256">Endoplasmic reticulum</keyword>
<sequence length="223" mass="26235">MGEKVFKKRLMEYRCVQCGFRVKTLFVQYSPGNIRLMKCENCKAVADEYIECELMIVLIDLILHKPKAYRHLLYNVLSQQTTHFQGLLWKALFGFLVLDAYRSSIMKKHEEEWDTSMSISSFFWVYRKILVDVFLGNFMFLCSFLLAIRYLMTPEQPGDMPCLRFVKWQNTNKWLKGEGRSGMSFFNSGNCQIWQFVRGGSEKITRVGFYVLLCDLLEGGEQR</sequence>
<proteinExistence type="inferred from homology"/>
<evidence type="ECO:0000256" key="10">
    <source>
        <dbReference type="RuleBase" id="RU368065"/>
    </source>
</evidence>
<keyword evidence="10" id="KW-0746">Sphingolipid metabolism</keyword>
<dbReference type="GO" id="GO:0032541">
    <property type="term" value="C:cortical endoplasmic reticulum"/>
    <property type="evidence" value="ECO:0007669"/>
    <property type="project" value="TreeGrafter"/>
</dbReference>
<evidence type="ECO:0000256" key="3">
    <source>
        <dbReference type="ARBA" id="ARBA00022448"/>
    </source>
</evidence>
<evidence type="ECO:0000256" key="4">
    <source>
        <dbReference type="ARBA" id="ARBA00022692"/>
    </source>
</evidence>
<dbReference type="EMBL" id="AWUE01018151">
    <property type="protein sequence ID" value="OMO82376.1"/>
    <property type="molecule type" value="Genomic_DNA"/>
</dbReference>
<comment type="similarity">
    <text evidence="2 10">Belongs to the ARV1 family.</text>
</comment>
<dbReference type="PANTHER" id="PTHR14467:SF0">
    <property type="entry name" value="PROTEIN ARV1"/>
    <property type="match status" value="1"/>
</dbReference>
<keyword evidence="4 10" id="KW-0812">Transmembrane</keyword>
<dbReference type="Pfam" id="PF04161">
    <property type="entry name" value="Arv1"/>
    <property type="match status" value="1"/>
</dbReference>
<dbReference type="InterPro" id="IPR007290">
    <property type="entry name" value="Arv1"/>
</dbReference>
<comment type="subcellular location">
    <subcellularLocation>
        <location evidence="1 10">Endoplasmic reticulum membrane</location>
        <topology evidence="1 10">Multi-pass membrane protein</topology>
    </subcellularLocation>
</comment>
<comment type="caution">
    <text evidence="10">Lacks conserved residue(s) required for the propagation of feature annotation.</text>
</comment>